<protein>
    <submittedName>
        <fullName evidence="1">Uncharacterized protein</fullName>
    </submittedName>
</protein>
<reference evidence="1 2" key="1">
    <citation type="submission" date="2012-09" db="EMBL/GenBank/DDBJ databases">
        <title>Genome Sequence of alkane-degrading Bacterium Alcanivorax sp. 19-m-6.</title>
        <authorList>
            <person name="Lai Q."/>
            <person name="Shao Z."/>
        </authorList>
    </citation>
    <scope>NUCLEOTIDE SEQUENCE [LARGE SCALE GENOMIC DNA]</scope>
    <source>
        <strain evidence="1 2">19-m-6</strain>
    </source>
</reference>
<comment type="caution">
    <text evidence="1">The sequence shown here is derived from an EMBL/GenBank/DDBJ whole genome shotgun (WGS) entry which is preliminary data.</text>
</comment>
<gene>
    <name evidence="1" type="ORF">Y5S_01850</name>
</gene>
<dbReference type="EMBL" id="ARXV01000006">
    <property type="protein sequence ID" value="KGD64942.1"/>
    <property type="molecule type" value="Genomic_DNA"/>
</dbReference>
<sequence length="61" mass="6691">MIVRVSSTIQGSLGGAGFLIVAFNAGWKDWGLLGFWTITGIDISRNWKSSDPIFLQKTMSN</sequence>
<keyword evidence="2" id="KW-1185">Reference proteome</keyword>
<proteinExistence type="predicted"/>
<accession>A0A095SK27</accession>
<name>A0A095SK27_9GAMM</name>
<dbReference type="Proteomes" id="UP000029444">
    <property type="component" value="Unassembled WGS sequence"/>
</dbReference>
<evidence type="ECO:0000313" key="2">
    <source>
        <dbReference type="Proteomes" id="UP000029444"/>
    </source>
</evidence>
<dbReference type="STRING" id="1177154.Y5S_01850"/>
<evidence type="ECO:0000313" key="1">
    <source>
        <dbReference type="EMBL" id="KGD64942.1"/>
    </source>
</evidence>
<dbReference type="AlphaFoldDB" id="A0A095SK27"/>
<organism evidence="1 2">
    <name type="scientific">Alcanivorax nanhaiticus</name>
    <dbReference type="NCBI Taxonomy" id="1177154"/>
    <lineage>
        <taxon>Bacteria</taxon>
        <taxon>Pseudomonadati</taxon>
        <taxon>Pseudomonadota</taxon>
        <taxon>Gammaproteobacteria</taxon>
        <taxon>Oceanospirillales</taxon>
        <taxon>Alcanivoracaceae</taxon>
        <taxon>Alcanivorax</taxon>
    </lineage>
</organism>